<evidence type="ECO:0000313" key="8">
    <source>
        <dbReference type="Proteomes" id="UP000280197"/>
    </source>
</evidence>
<feature type="transmembrane region" description="Helical" evidence="5">
    <location>
        <begin position="236"/>
        <end position="256"/>
    </location>
</feature>
<evidence type="ECO:0000256" key="4">
    <source>
        <dbReference type="ARBA" id="ARBA00023136"/>
    </source>
</evidence>
<keyword evidence="4 5" id="KW-0472">Membrane</keyword>
<feature type="transmembrane region" description="Helical" evidence="5">
    <location>
        <begin position="296"/>
        <end position="314"/>
    </location>
</feature>
<keyword evidence="2 5" id="KW-0812">Transmembrane</keyword>
<dbReference type="AlphaFoldDB" id="A0A3S9IDI4"/>
<feature type="domain" description="Major facilitator superfamily (MFS) profile" evidence="6">
    <location>
        <begin position="27"/>
        <end position="411"/>
    </location>
</feature>
<dbReference type="InterPro" id="IPR011701">
    <property type="entry name" value="MFS"/>
</dbReference>
<keyword evidence="3 5" id="KW-1133">Transmembrane helix</keyword>
<gene>
    <name evidence="7" type="ORF">EJC51_43895</name>
</gene>
<dbReference type="PROSITE" id="PS50850">
    <property type="entry name" value="MFS"/>
    <property type="match status" value="1"/>
</dbReference>
<evidence type="ECO:0000259" key="6">
    <source>
        <dbReference type="PROSITE" id="PS50850"/>
    </source>
</evidence>
<evidence type="ECO:0000256" key="2">
    <source>
        <dbReference type="ARBA" id="ARBA00022692"/>
    </source>
</evidence>
<feature type="transmembrane region" description="Helical" evidence="5">
    <location>
        <begin position="358"/>
        <end position="381"/>
    </location>
</feature>
<evidence type="ECO:0000256" key="3">
    <source>
        <dbReference type="ARBA" id="ARBA00022989"/>
    </source>
</evidence>
<feature type="transmembrane region" description="Helical" evidence="5">
    <location>
        <begin position="262"/>
        <end position="284"/>
    </location>
</feature>
<reference evidence="7 8" key="1">
    <citation type="submission" date="2018-12" db="EMBL/GenBank/DDBJ databases">
        <authorList>
            <person name="Li K."/>
        </authorList>
    </citation>
    <scope>NUCLEOTIDE SEQUENCE [LARGE SCALE GENOMIC DNA]</scope>
    <source>
        <strain evidence="8">CR22</strain>
    </source>
</reference>
<dbReference type="InterPro" id="IPR036259">
    <property type="entry name" value="MFS_trans_sf"/>
</dbReference>
<feature type="transmembrane region" description="Helical" evidence="5">
    <location>
        <begin position="26"/>
        <end position="45"/>
    </location>
</feature>
<dbReference type="SUPFAM" id="SSF103473">
    <property type="entry name" value="MFS general substrate transporter"/>
    <property type="match status" value="1"/>
</dbReference>
<dbReference type="EMBL" id="CP034463">
    <property type="protein sequence ID" value="AZP22417.1"/>
    <property type="molecule type" value="Genomic_DNA"/>
</dbReference>
<feature type="transmembrane region" description="Helical" evidence="5">
    <location>
        <begin position="320"/>
        <end position="337"/>
    </location>
</feature>
<dbReference type="RefSeq" id="WP_126276219.1">
    <property type="nucleotide sequence ID" value="NZ_CP034463.1"/>
</dbReference>
<evidence type="ECO:0000313" key="7">
    <source>
        <dbReference type="EMBL" id="AZP22417.1"/>
    </source>
</evidence>
<evidence type="ECO:0000256" key="1">
    <source>
        <dbReference type="ARBA" id="ARBA00004651"/>
    </source>
</evidence>
<feature type="transmembrane region" description="Helical" evidence="5">
    <location>
        <begin position="179"/>
        <end position="199"/>
    </location>
</feature>
<comment type="subcellular location">
    <subcellularLocation>
        <location evidence="1">Cell membrane</location>
        <topology evidence="1">Multi-pass membrane protein</topology>
    </subcellularLocation>
</comment>
<proteinExistence type="predicted"/>
<dbReference type="Gene3D" id="1.20.1250.20">
    <property type="entry name" value="MFS general substrate transporter like domains"/>
    <property type="match status" value="1"/>
</dbReference>
<keyword evidence="8" id="KW-1185">Reference proteome</keyword>
<evidence type="ECO:0000256" key="5">
    <source>
        <dbReference type="SAM" id="Phobius"/>
    </source>
</evidence>
<dbReference type="Proteomes" id="UP000280197">
    <property type="component" value="Chromosome"/>
</dbReference>
<feature type="transmembrane region" description="Helical" evidence="5">
    <location>
        <begin position="387"/>
        <end position="407"/>
    </location>
</feature>
<dbReference type="GO" id="GO:0022857">
    <property type="term" value="F:transmembrane transporter activity"/>
    <property type="evidence" value="ECO:0007669"/>
    <property type="project" value="InterPro"/>
</dbReference>
<feature type="transmembrane region" description="Helical" evidence="5">
    <location>
        <begin position="149"/>
        <end position="172"/>
    </location>
</feature>
<name>A0A3S9IDI4_9ACTN</name>
<dbReference type="GO" id="GO:0005886">
    <property type="term" value="C:plasma membrane"/>
    <property type="evidence" value="ECO:0007669"/>
    <property type="project" value="UniProtKB-SubCell"/>
</dbReference>
<feature type="transmembrane region" description="Helical" evidence="5">
    <location>
        <begin position="115"/>
        <end position="137"/>
    </location>
</feature>
<dbReference type="InterPro" id="IPR020846">
    <property type="entry name" value="MFS_dom"/>
</dbReference>
<sequence>MSEAAHGGATGLAGPVAPPRPPVGRITVLLLAAACGLCVANLYYLQPILPELAASLHRTPGSLTSSVSATQFGYALGLFALVPLGDAVDRRRLLTALVATAAAVLAVIPCADGGLLVGLFFLLGLVSVAAMVIVPQAAGMAPPERRGQVVGTVMTGVILGALLCRTFAGVVAELVDWRAVFWGASALMLGVGVMLRRILPPQPAGTPLTVRGYAVLIGSLFSLLRARPVIVERCLYGALGFAAFTVLWTAVPLRLIQGPYHYGSAAIGAMGLLGAGGALGANLAGRFADRGRQRTVSAAAFALITVSFAVVSVLSSSLLMLGTAILLIDFAVQAAHISNQTTVFAQVGDEMRSRVTTVYMTCYFLGGAAGSALTGPLWAHGGWRDTALLGSAAGACALLLLLGRAAVRRTATSRKAMAAIDD</sequence>
<dbReference type="Pfam" id="PF07690">
    <property type="entry name" value="MFS_1"/>
    <property type="match status" value="1"/>
</dbReference>
<organism evidence="7 8">
    <name type="scientific">Streptomyces aquilus</name>
    <dbReference type="NCBI Taxonomy" id="2548456"/>
    <lineage>
        <taxon>Bacteria</taxon>
        <taxon>Bacillati</taxon>
        <taxon>Actinomycetota</taxon>
        <taxon>Actinomycetes</taxon>
        <taxon>Kitasatosporales</taxon>
        <taxon>Streptomycetaceae</taxon>
        <taxon>Streptomyces</taxon>
    </lineage>
</organism>
<dbReference type="KEGG" id="saqu:EJC51_43895"/>
<dbReference type="CDD" id="cd17324">
    <property type="entry name" value="MFS_NepI_like"/>
    <property type="match status" value="1"/>
</dbReference>
<accession>A0A3S9IDI4</accession>
<protein>
    <submittedName>
        <fullName evidence="7">MFS transporter</fullName>
    </submittedName>
</protein>
<dbReference type="PANTHER" id="PTHR42910:SF1">
    <property type="entry name" value="MAJOR FACILITATOR SUPERFAMILY (MFS) PROFILE DOMAIN-CONTAINING PROTEIN"/>
    <property type="match status" value="1"/>
</dbReference>
<dbReference type="PANTHER" id="PTHR42910">
    <property type="entry name" value="TRANSPORTER SCO4007-RELATED"/>
    <property type="match status" value="1"/>
</dbReference>
<feature type="transmembrane region" description="Helical" evidence="5">
    <location>
        <begin position="205"/>
        <end position="224"/>
    </location>
</feature>
<feature type="transmembrane region" description="Helical" evidence="5">
    <location>
        <begin position="66"/>
        <end position="85"/>
    </location>
</feature>